<feature type="non-terminal residue" evidence="1">
    <location>
        <position position="65"/>
    </location>
</feature>
<name>A0ABN7WDZ1_GIGMA</name>
<proteinExistence type="predicted"/>
<accession>A0ABN7WDZ1</accession>
<organism evidence="1 2">
    <name type="scientific">Gigaspora margarita</name>
    <dbReference type="NCBI Taxonomy" id="4874"/>
    <lineage>
        <taxon>Eukaryota</taxon>
        <taxon>Fungi</taxon>
        <taxon>Fungi incertae sedis</taxon>
        <taxon>Mucoromycota</taxon>
        <taxon>Glomeromycotina</taxon>
        <taxon>Glomeromycetes</taxon>
        <taxon>Diversisporales</taxon>
        <taxon>Gigasporaceae</taxon>
        <taxon>Gigaspora</taxon>
    </lineage>
</organism>
<reference evidence="1 2" key="1">
    <citation type="submission" date="2021-06" db="EMBL/GenBank/DDBJ databases">
        <authorList>
            <person name="Kallberg Y."/>
            <person name="Tangrot J."/>
            <person name="Rosling A."/>
        </authorList>
    </citation>
    <scope>NUCLEOTIDE SEQUENCE [LARGE SCALE GENOMIC DNA]</scope>
    <source>
        <strain evidence="1 2">120-4 pot B 10/14</strain>
    </source>
</reference>
<dbReference type="EMBL" id="CAJVQB010038913">
    <property type="protein sequence ID" value="CAG8826793.1"/>
    <property type="molecule type" value="Genomic_DNA"/>
</dbReference>
<comment type="caution">
    <text evidence="1">The sequence shown here is derived from an EMBL/GenBank/DDBJ whole genome shotgun (WGS) entry which is preliminary data.</text>
</comment>
<evidence type="ECO:0000313" key="2">
    <source>
        <dbReference type="Proteomes" id="UP000789901"/>
    </source>
</evidence>
<dbReference type="Proteomes" id="UP000789901">
    <property type="component" value="Unassembled WGS sequence"/>
</dbReference>
<gene>
    <name evidence="1" type="ORF">GMARGA_LOCUS29224</name>
</gene>
<keyword evidence="2" id="KW-1185">Reference proteome</keyword>
<sequence>MFCIFENLKISNNEKNPRNSSLSHAYLLPIELPFNIIDPFNTVNPQQTSNTINPQQPYIIVNPQL</sequence>
<evidence type="ECO:0000313" key="1">
    <source>
        <dbReference type="EMBL" id="CAG8826793.1"/>
    </source>
</evidence>
<protein>
    <submittedName>
        <fullName evidence="1">12897_t:CDS:1</fullName>
    </submittedName>
</protein>